<dbReference type="OrthoDB" id="105475at2"/>
<dbReference type="InterPro" id="IPR006330">
    <property type="entry name" value="Ado/ade_deaminase"/>
</dbReference>
<dbReference type="GO" id="GO:0000034">
    <property type="term" value="F:adenine deaminase activity"/>
    <property type="evidence" value="ECO:0007669"/>
    <property type="project" value="UniProtKB-UniRule"/>
</dbReference>
<keyword evidence="8" id="KW-1185">Reference proteome</keyword>
<evidence type="ECO:0000313" key="8">
    <source>
        <dbReference type="Proteomes" id="UP000437709"/>
    </source>
</evidence>
<gene>
    <name evidence="7" type="ORF">GB881_10155</name>
</gene>
<comment type="function">
    <text evidence="5">Catalyzes the hydrolytic deamination of adenine to hypoxanthine. Plays an important role in the purine salvage pathway and in nitrogen catabolism.</text>
</comment>
<comment type="cofactor">
    <cofactor evidence="5">
        <name>Zn(2+)</name>
        <dbReference type="ChEBI" id="CHEBI:29105"/>
    </cofactor>
    <text evidence="5">Binds 1 zinc ion per subunit.</text>
</comment>
<proteinExistence type="inferred from homology"/>
<dbReference type="EC" id="3.5.4.2" evidence="5"/>
<comment type="catalytic activity">
    <reaction evidence="5">
        <text>adenine + H2O + H(+) = hypoxanthine + NH4(+)</text>
        <dbReference type="Rhea" id="RHEA:23688"/>
        <dbReference type="ChEBI" id="CHEBI:15377"/>
        <dbReference type="ChEBI" id="CHEBI:15378"/>
        <dbReference type="ChEBI" id="CHEBI:16708"/>
        <dbReference type="ChEBI" id="CHEBI:17368"/>
        <dbReference type="ChEBI" id="CHEBI:28938"/>
        <dbReference type="EC" id="3.5.4.2"/>
    </reaction>
</comment>
<dbReference type="EMBL" id="WHPC01000035">
    <property type="protein sequence ID" value="MPV37402.1"/>
    <property type="molecule type" value="Genomic_DNA"/>
</dbReference>
<dbReference type="Proteomes" id="UP000437709">
    <property type="component" value="Unassembled WGS sequence"/>
</dbReference>
<keyword evidence="1 5" id="KW-0479">Metal-binding</keyword>
<feature type="binding site" evidence="5">
    <location>
        <position position="9"/>
    </location>
    <ligand>
        <name>Zn(2+)</name>
        <dbReference type="ChEBI" id="CHEBI:29105"/>
        <note>catalytic</note>
    </ligand>
</feature>
<dbReference type="NCBIfam" id="NF006850">
    <property type="entry name" value="PRK09358.1-6"/>
    <property type="match status" value="1"/>
</dbReference>
<dbReference type="InterPro" id="IPR032466">
    <property type="entry name" value="Metal_Hydrolase"/>
</dbReference>
<evidence type="ECO:0000256" key="1">
    <source>
        <dbReference type="ARBA" id="ARBA00022723"/>
    </source>
</evidence>
<dbReference type="Gene3D" id="3.20.20.140">
    <property type="entry name" value="Metal-dependent hydrolases"/>
    <property type="match status" value="1"/>
</dbReference>
<reference evidence="7 8" key="1">
    <citation type="submission" date="2019-10" db="EMBL/GenBank/DDBJ databases">
        <title>Georgenia wutianyii sp. nov. and Georgenia yuyongxinii sp. nov. isolated from plateau pika (Ochotona curzoniae) in the Qinghai-Tibet plateau of China.</title>
        <authorList>
            <person name="Tian Z."/>
        </authorList>
    </citation>
    <scope>NUCLEOTIDE SEQUENCE [LARGE SCALE GENOMIC DNA]</scope>
    <source>
        <strain evidence="7 8">JCM 19765</strain>
    </source>
</reference>
<evidence type="ECO:0000256" key="5">
    <source>
        <dbReference type="HAMAP-Rule" id="MF_01962"/>
    </source>
</evidence>
<dbReference type="RefSeq" id="WP_152195641.1">
    <property type="nucleotide sequence ID" value="NZ_VUKD01000003.1"/>
</dbReference>
<keyword evidence="2 5" id="KW-0378">Hydrolase</keyword>
<dbReference type="PANTHER" id="PTHR43114:SF6">
    <property type="entry name" value="ADENINE DEAMINASE"/>
    <property type="match status" value="1"/>
</dbReference>
<dbReference type="SUPFAM" id="SSF51556">
    <property type="entry name" value="Metallo-dependent hydrolases"/>
    <property type="match status" value="1"/>
</dbReference>
<feature type="binding site" evidence="5">
    <location>
        <position position="270"/>
    </location>
    <ligand>
        <name>Zn(2+)</name>
        <dbReference type="ChEBI" id="CHEBI:29105"/>
        <note>catalytic</note>
    </ligand>
</feature>
<feature type="active site" description="Proton donor" evidence="5">
    <location>
        <position position="192"/>
    </location>
</feature>
<dbReference type="PANTHER" id="PTHR43114">
    <property type="entry name" value="ADENINE DEAMINASE"/>
    <property type="match status" value="1"/>
</dbReference>
<dbReference type="AlphaFoldDB" id="A0A6N7EG83"/>
<dbReference type="NCBIfam" id="TIGR01430">
    <property type="entry name" value="aden_deam"/>
    <property type="match status" value="1"/>
</dbReference>
<dbReference type="HAMAP" id="MF_01962">
    <property type="entry name" value="Adenine_deaminase"/>
    <property type="match status" value="1"/>
</dbReference>
<dbReference type="InterPro" id="IPR028892">
    <property type="entry name" value="ADE"/>
</dbReference>
<dbReference type="GO" id="GO:0009117">
    <property type="term" value="P:nucleotide metabolic process"/>
    <property type="evidence" value="ECO:0007669"/>
    <property type="project" value="UniProtKB-KW"/>
</dbReference>
<feature type="binding site" evidence="5">
    <location>
        <position position="271"/>
    </location>
    <ligand>
        <name>substrate</name>
    </ligand>
</feature>
<evidence type="ECO:0000256" key="4">
    <source>
        <dbReference type="ARBA" id="ARBA00023080"/>
    </source>
</evidence>
<evidence type="ECO:0000259" key="6">
    <source>
        <dbReference type="Pfam" id="PF00962"/>
    </source>
</evidence>
<organism evidence="7 8">
    <name type="scientific">Georgenia subflava</name>
    <dbReference type="NCBI Taxonomy" id="1622177"/>
    <lineage>
        <taxon>Bacteria</taxon>
        <taxon>Bacillati</taxon>
        <taxon>Actinomycetota</taxon>
        <taxon>Actinomycetes</taxon>
        <taxon>Micrococcales</taxon>
        <taxon>Bogoriellaceae</taxon>
        <taxon>Georgenia</taxon>
    </lineage>
</organism>
<keyword evidence="4 5" id="KW-0546">Nucleotide metabolism</keyword>
<dbReference type="GO" id="GO:0006146">
    <property type="term" value="P:adenine catabolic process"/>
    <property type="evidence" value="ECO:0007669"/>
    <property type="project" value="UniProtKB-UniRule"/>
</dbReference>
<dbReference type="CDD" id="cd01320">
    <property type="entry name" value="ADA"/>
    <property type="match status" value="1"/>
</dbReference>
<dbReference type="GO" id="GO:0043103">
    <property type="term" value="P:hypoxanthine salvage"/>
    <property type="evidence" value="ECO:0007669"/>
    <property type="project" value="UniProtKB-UniRule"/>
</dbReference>
<feature type="domain" description="Adenosine deaminase" evidence="6">
    <location>
        <begin position="4"/>
        <end position="325"/>
    </location>
</feature>
<keyword evidence="3 5" id="KW-0862">Zinc</keyword>
<feature type="binding site" evidence="5">
    <location>
        <position position="11"/>
    </location>
    <ligand>
        <name>Zn(2+)</name>
        <dbReference type="ChEBI" id="CHEBI:29105"/>
        <note>catalytic</note>
    </ligand>
</feature>
<feature type="site" description="Important for catalytic activity" evidence="5">
    <location>
        <position position="213"/>
    </location>
</feature>
<comment type="similarity">
    <text evidence="5">Belongs to the metallo-dependent hydrolases superfamily. Adenosine and AMP deaminases family. Adenine deaminase type 2 subfamily.</text>
</comment>
<name>A0A6N7EG83_9MICO</name>
<comment type="caution">
    <text evidence="7">The sequence shown here is derived from an EMBL/GenBank/DDBJ whole genome shotgun (WGS) entry which is preliminary data.</text>
</comment>
<evidence type="ECO:0000256" key="2">
    <source>
        <dbReference type="ARBA" id="ARBA00022801"/>
    </source>
</evidence>
<protein>
    <recommendedName>
        <fullName evidence="5">Adenine deaminase</fullName>
        <shortName evidence="5">ADE</shortName>
        <ecNumber evidence="5">3.5.4.2</ecNumber>
    </recommendedName>
    <alternativeName>
        <fullName evidence="5">Adenine aminohydrolase</fullName>
        <shortName evidence="5">AAH</shortName>
    </alternativeName>
</protein>
<accession>A0A6N7EG83</accession>
<evidence type="ECO:0000256" key="3">
    <source>
        <dbReference type="ARBA" id="ARBA00022833"/>
    </source>
</evidence>
<evidence type="ECO:0000313" key="7">
    <source>
        <dbReference type="EMBL" id="MPV37402.1"/>
    </source>
</evidence>
<dbReference type="GO" id="GO:0008270">
    <property type="term" value="F:zinc ion binding"/>
    <property type="evidence" value="ECO:0007669"/>
    <property type="project" value="UniProtKB-UniRule"/>
</dbReference>
<sequence length="333" mass="35946">MLMPAVELHVHLEGTLEPELIFALAERNDVELPYTDLDDLRSRYSFTDLQSFLDLYYANMTVLRTAADFADLTNAYLARAAEAGVRHAEVFLDIQAHTGRGIPAAEVLAGVTGALGASEREHGLTSGLIVTFLRHLPGSEALAALEEILALDVPLLGVGLCSTELTSHASEFAPAFDLARANGLRLVAHAGEEGPPQNVTDVLDILKVERVDHGVRAMEDPAVVERLVRERVPLTVCPLSNVRLRVVDTIADHPLRAMLDAGLVVTVNSDDPAYFGGYVDENLRQVTEALDLGPQELTTLARNGVAAAFVDDARRQELSAEVDAWAAGVRQTS</sequence>
<dbReference type="GO" id="GO:0005829">
    <property type="term" value="C:cytosol"/>
    <property type="evidence" value="ECO:0007669"/>
    <property type="project" value="TreeGrafter"/>
</dbReference>
<dbReference type="InterPro" id="IPR001365">
    <property type="entry name" value="A_deaminase_dom"/>
</dbReference>
<feature type="binding site" evidence="5">
    <location>
        <position position="189"/>
    </location>
    <ligand>
        <name>Zn(2+)</name>
        <dbReference type="ChEBI" id="CHEBI:29105"/>
        <note>catalytic</note>
    </ligand>
</feature>
<dbReference type="Pfam" id="PF00962">
    <property type="entry name" value="A_deaminase"/>
    <property type="match status" value="1"/>
</dbReference>